<comment type="caution">
    <text evidence="1">The sequence shown here is derived from an EMBL/GenBank/DDBJ whole genome shotgun (WGS) entry which is preliminary data.</text>
</comment>
<keyword evidence="2" id="KW-1185">Reference proteome</keyword>
<dbReference type="AlphaFoldDB" id="A9EJ28"/>
<dbReference type="EMBL" id="ABIC01000034">
    <property type="protein sequence ID" value="EDP99662.1"/>
    <property type="molecule type" value="Genomic_DNA"/>
</dbReference>
<organism evidence="1 2">
    <name type="scientific">Shewanella benthica KT99</name>
    <dbReference type="NCBI Taxonomy" id="314608"/>
    <lineage>
        <taxon>Bacteria</taxon>
        <taxon>Pseudomonadati</taxon>
        <taxon>Pseudomonadota</taxon>
        <taxon>Gammaproteobacteria</taxon>
        <taxon>Alteromonadales</taxon>
        <taxon>Shewanellaceae</taxon>
        <taxon>Shewanella</taxon>
    </lineage>
</organism>
<accession>A9EJ28</accession>
<evidence type="ECO:0000313" key="2">
    <source>
        <dbReference type="Proteomes" id="UP000005839"/>
    </source>
</evidence>
<proteinExistence type="predicted"/>
<gene>
    <name evidence="1" type="ORF">KT99_13577</name>
</gene>
<sequence length="49" mass="5752">MDRSEAAFNSLLYQVQFVWLIKPSKQIELDYRALTLEPKELKLARVEGI</sequence>
<reference evidence="1 2" key="1">
    <citation type="submission" date="2007-10" db="EMBL/GenBank/DDBJ databases">
        <authorList>
            <person name="Yayanos A."/>
            <person name="Ferriera S."/>
            <person name="Johnson J."/>
            <person name="Kravitz S."/>
            <person name="Halpern A."/>
            <person name="Remington K."/>
            <person name="Beeson K."/>
            <person name="Tran B."/>
            <person name="Rogers Y.-H."/>
            <person name="Friedman R."/>
            <person name="Venter J.C."/>
        </authorList>
    </citation>
    <scope>NUCLEOTIDE SEQUENCE [LARGE SCALE GENOMIC DNA]</scope>
    <source>
        <strain evidence="1 2">KT99</strain>
    </source>
</reference>
<dbReference type="Proteomes" id="UP000005839">
    <property type="component" value="Unassembled WGS sequence"/>
</dbReference>
<protein>
    <submittedName>
        <fullName evidence="1">Uncharacterized protein</fullName>
    </submittedName>
</protein>
<evidence type="ECO:0000313" key="1">
    <source>
        <dbReference type="EMBL" id="EDP99662.1"/>
    </source>
</evidence>
<name>A9EJ28_9GAMM</name>